<evidence type="ECO:0000256" key="1">
    <source>
        <dbReference type="SAM" id="MobiDB-lite"/>
    </source>
</evidence>
<dbReference type="EMBL" id="CADIJQ010000006">
    <property type="protein sequence ID" value="CAB3720824.1"/>
    <property type="molecule type" value="Genomic_DNA"/>
</dbReference>
<keyword evidence="4" id="KW-1185">Reference proteome</keyword>
<dbReference type="Proteomes" id="UP000494269">
    <property type="component" value="Unassembled WGS sequence"/>
</dbReference>
<dbReference type="AlphaFoldDB" id="A0A6S7AAX0"/>
<accession>A0A6S7AAX0</accession>
<evidence type="ECO:0008006" key="5">
    <source>
        <dbReference type="Google" id="ProtNLM"/>
    </source>
</evidence>
<protein>
    <recommendedName>
        <fullName evidence="5">Tetratricopeptide repeat protein</fullName>
    </recommendedName>
</protein>
<evidence type="ECO:0000256" key="2">
    <source>
        <dbReference type="SAM" id="SignalP"/>
    </source>
</evidence>
<reference evidence="3 4" key="1">
    <citation type="submission" date="2020-04" db="EMBL/GenBank/DDBJ databases">
        <authorList>
            <person name="De Canck E."/>
        </authorList>
    </citation>
    <scope>NUCLEOTIDE SEQUENCE [LARGE SCALE GENOMIC DNA]</scope>
    <source>
        <strain evidence="3 4">LMG 3441</strain>
    </source>
</reference>
<evidence type="ECO:0000313" key="3">
    <source>
        <dbReference type="EMBL" id="CAB3720824.1"/>
    </source>
</evidence>
<proteinExistence type="predicted"/>
<feature type="region of interest" description="Disordered" evidence="1">
    <location>
        <begin position="246"/>
        <end position="272"/>
    </location>
</feature>
<name>A0A6S7AAX0_9BURK</name>
<feature type="chain" id="PRO_5028966006" description="Tetratricopeptide repeat protein" evidence="2">
    <location>
        <begin position="32"/>
        <end position="632"/>
    </location>
</feature>
<sequence>MTPMLTPLTRTLLAAALLSASATLWPAAAWAENQDAATSVPASADASPPQTSPFVQHMQEAHRLIAEKDWPAATGAARKAVEAARQGENHYEEYDAVATLVRLLHRQQRYSDARREADAQIVIFDKRNASEDATEQLLVMAVREAAAANEAADVARLQARIYAQGNAYPGLWTRDAAAGRLNYTLAGMSLPLATGRWALVSFKPADSRTERAQLDYMQTLDDGSALSARIWVSYREDLRAKDAQARRQALARRMGEPEGDQTPAPDTEAALPGLPFKDAVAAKRALQADYPGGKGIEAQWIAARGEWYVEARASFPQGKQDAAIAQLRELFDAMTWTGDVRLFRDKTMQEQDREIDSYWSMAHDWDQAAELSEAALPDAVFPLEIARLNTVIGRAAYDRDDLPEARRSLELALPAWAHASKAYHDESLYQTALDIAADVAYRQGRTQEAVALNRQFIQWVGSLGDGWSLAEKSPVVVYDDTGMTLPLRIGEFRLEPIDSNRFYYRKLKTGEQLGLALNQNAAVPDDKLEASMRSFIEDNLGLRILNLKTEAFAPHAQEGMKGAVQGRQYTFQVEAKPHDGRTISLSGPFGAPPAQMVFWVVDRDKRRSILRAPLPAEGIQTGVAQFVQTLAW</sequence>
<feature type="signal peptide" evidence="2">
    <location>
        <begin position="1"/>
        <end position="31"/>
    </location>
</feature>
<organism evidence="3 4">
    <name type="scientific">Achromobacter kerstersii</name>
    <dbReference type="NCBI Taxonomy" id="1353890"/>
    <lineage>
        <taxon>Bacteria</taxon>
        <taxon>Pseudomonadati</taxon>
        <taxon>Pseudomonadota</taxon>
        <taxon>Betaproteobacteria</taxon>
        <taxon>Burkholderiales</taxon>
        <taxon>Alcaligenaceae</taxon>
        <taxon>Achromobacter</taxon>
    </lineage>
</organism>
<gene>
    <name evidence="3" type="ORF">LMG3441_03805</name>
</gene>
<evidence type="ECO:0000313" key="4">
    <source>
        <dbReference type="Proteomes" id="UP000494269"/>
    </source>
</evidence>
<keyword evidence="2" id="KW-0732">Signal</keyword>